<gene>
    <name evidence="2" type="ORF">O181_025516</name>
</gene>
<proteinExistence type="predicted"/>
<organism evidence="2 3">
    <name type="scientific">Austropuccinia psidii MF-1</name>
    <dbReference type="NCBI Taxonomy" id="1389203"/>
    <lineage>
        <taxon>Eukaryota</taxon>
        <taxon>Fungi</taxon>
        <taxon>Dikarya</taxon>
        <taxon>Basidiomycota</taxon>
        <taxon>Pucciniomycotina</taxon>
        <taxon>Pucciniomycetes</taxon>
        <taxon>Pucciniales</taxon>
        <taxon>Sphaerophragmiaceae</taxon>
        <taxon>Austropuccinia</taxon>
    </lineage>
</organism>
<feature type="domain" description="Reverse transcriptase/retrotransposon-derived protein RNase H-like" evidence="1">
    <location>
        <begin position="25"/>
        <end position="101"/>
    </location>
</feature>
<accession>A0A9Q3GZM2</accession>
<protein>
    <recommendedName>
        <fullName evidence="1">Reverse transcriptase/retrotransposon-derived protein RNase H-like domain-containing protein</fullName>
    </recommendedName>
</protein>
<sequence>MFIKDFSQIAELLKIFTREDVPWKWDENCEDAFAKLRKIVGEEIKLKKLNYEKRSGEIKLAIDSIYIAAGSVLMKEDENGKDRPVLYEPVTFAQLEFEYSQPK</sequence>
<comment type="caution">
    <text evidence="2">The sequence shown here is derived from an EMBL/GenBank/DDBJ whole genome shotgun (WGS) entry which is preliminary data.</text>
</comment>
<dbReference type="Pfam" id="PF17919">
    <property type="entry name" value="RT_RNaseH_2"/>
    <property type="match status" value="1"/>
</dbReference>
<dbReference type="Proteomes" id="UP000765509">
    <property type="component" value="Unassembled WGS sequence"/>
</dbReference>
<dbReference type="InterPro" id="IPR043502">
    <property type="entry name" value="DNA/RNA_pol_sf"/>
</dbReference>
<evidence type="ECO:0000313" key="2">
    <source>
        <dbReference type="EMBL" id="MBW0485801.1"/>
    </source>
</evidence>
<evidence type="ECO:0000313" key="3">
    <source>
        <dbReference type="Proteomes" id="UP000765509"/>
    </source>
</evidence>
<name>A0A9Q3GZM2_9BASI</name>
<reference evidence="2" key="1">
    <citation type="submission" date="2021-03" db="EMBL/GenBank/DDBJ databases">
        <title>Draft genome sequence of rust myrtle Austropuccinia psidii MF-1, a brazilian biotype.</title>
        <authorList>
            <person name="Quecine M.C."/>
            <person name="Pachon D.M.R."/>
            <person name="Bonatelli M.L."/>
            <person name="Correr F.H."/>
            <person name="Franceschini L.M."/>
            <person name="Leite T.F."/>
            <person name="Margarido G.R.A."/>
            <person name="Almeida C.A."/>
            <person name="Ferrarezi J.A."/>
            <person name="Labate C.A."/>
        </authorList>
    </citation>
    <scope>NUCLEOTIDE SEQUENCE</scope>
    <source>
        <strain evidence="2">MF-1</strain>
    </source>
</reference>
<evidence type="ECO:0000259" key="1">
    <source>
        <dbReference type="Pfam" id="PF17919"/>
    </source>
</evidence>
<keyword evidence="3" id="KW-1185">Reference proteome</keyword>
<dbReference type="InterPro" id="IPR043128">
    <property type="entry name" value="Rev_trsase/Diguanyl_cyclase"/>
</dbReference>
<dbReference type="Gene3D" id="3.30.70.270">
    <property type="match status" value="1"/>
</dbReference>
<dbReference type="SUPFAM" id="SSF56672">
    <property type="entry name" value="DNA/RNA polymerases"/>
    <property type="match status" value="1"/>
</dbReference>
<dbReference type="InterPro" id="IPR041577">
    <property type="entry name" value="RT_RNaseH_2"/>
</dbReference>
<dbReference type="OrthoDB" id="2286242at2759"/>
<dbReference type="AlphaFoldDB" id="A0A9Q3GZM2"/>
<dbReference type="EMBL" id="AVOT02008335">
    <property type="protein sequence ID" value="MBW0485801.1"/>
    <property type="molecule type" value="Genomic_DNA"/>
</dbReference>